<reference evidence="15 16" key="1">
    <citation type="submission" date="2013-09" db="EMBL/GenBank/DDBJ databases">
        <authorList>
            <person name="Zeng Z."/>
            <person name="Chen C."/>
        </authorList>
    </citation>
    <scope>NUCLEOTIDE SEQUENCE [LARGE SCALE GENOMIC DNA]</scope>
    <source>
        <strain evidence="15 16">F44-8</strain>
    </source>
</reference>
<dbReference type="GO" id="GO:0015344">
    <property type="term" value="F:siderophore uptake transmembrane transporter activity"/>
    <property type="evidence" value="ECO:0007669"/>
    <property type="project" value="TreeGrafter"/>
</dbReference>
<dbReference type="Pfam" id="PF13715">
    <property type="entry name" value="CarbopepD_reg_2"/>
    <property type="match status" value="1"/>
</dbReference>
<feature type="domain" description="TonB-dependent receptor plug" evidence="14">
    <location>
        <begin position="127"/>
        <end position="216"/>
    </location>
</feature>
<evidence type="ECO:0000256" key="3">
    <source>
        <dbReference type="ARBA" id="ARBA00022452"/>
    </source>
</evidence>
<dbReference type="InterPro" id="IPR037066">
    <property type="entry name" value="Plug_dom_sf"/>
</dbReference>
<evidence type="ECO:0000256" key="2">
    <source>
        <dbReference type="ARBA" id="ARBA00022448"/>
    </source>
</evidence>
<dbReference type="InterPro" id="IPR000531">
    <property type="entry name" value="Beta-barrel_TonB"/>
</dbReference>
<dbReference type="Pfam" id="PF00593">
    <property type="entry name" value="TonB_dep_Rec_b-barrel"/>
    <property type="match status" value="1"/>
</dbReference>
<keyword evidence="2 10" id="KW-0813">Transport</keyword>
<dbReference type="eggNOG" id="COG4206">
    <property type="taxonomic scope" value="Bacteria"/>
</dbReference>
<organism evidence="15 16">
    <name type="scientific">Flavobacterium beibuense F44-8</name>
    <dbReference type="NCBI Taxonomy" id="1406840"/>
    <lineage>
        <taxon>Bacteria</taxon>
        <taxon>Pseudomonadati</taxon>
        <taxon>Bacteroidota</taxon>
        <taxon>Flavobacteriia</taxon>
        <taxon>Flavobacteriales</taxon>
        <taxon>Flavobacteriaceae</taxon>
        <taxon>Flavobacterium</taxon>
    </lineage>
</organism>
<evidence type="ECO:0000256" key="7">
    <source>
        <dbReference type="ARBA" id="ARBA00023136"/>
    </source>
</evidence>
<evidence type="ECO:0000256" key="6">
    <source>
        <dbReference type="ARBA" id="ARBA00023077"/>
    </source>
</evidence>
<keyword evidence="5 12" id="KW-0732">Signal</keyword>
<evidence type="ECO:0000256" key="4">
    <source>
        <dbReference type="ARBA" id="ARBA00022692"/>
    </source>
</evidence>
<dbReference type="Gene3D" id="2.60.40.1120">
    <property type="entry name" value="Carboxypeptidase-like, regulatory domain"/>
    <property type="match status" value="1"/>
</dbReference>
<feature type="chain" id="PRO_5002002326" description="TonB-dependent receptor" evidence="12">
    <location>
        <begin position="21"/>
        <end position="794"/>
    </location>
</feature>
<dbReference type="SUPFAM" id="SSF56935">
    <property type="entry name" value="Porins"/>
    <property type="match status" value="1"/>
</dbReference>
<dbReference type="InterPro" id="IPR036942">
    <property type="entry name" value="Beta-barrel_TonB_sf"/>
</dbReference>
<name>A0A0A2LMW7_9FLAO</name>
<comment type="similarity">
    <text evidence="10 11">Belongs to the TonB-dependent receptor family.</text>
</comment>
<keyword evidence="9 10" id="KW-0998">Cell outer membrane</keyword>
<dbReference type="GO" id="GO:0044718">
    <property type="term" value="P:siderophore transmembrane transport"/>
    <property type="evidence" value="ECO:0007669"/>
    <property type="project" value="TreeGrafter"/>
</dbReference>
<keyword evidence="16" id="KW-1185">Reference proteome</keyword>
<dbReference type="GO" id="GO:0009279">
    <property type="term" value="C:cell outer membrane"/>
    <property type="evidence" value="ECO:0007669"/>
    <property type="project" value="UniProtKB-SubCell"/>
</dbReference>
<keyword evidence="8" id="KW-0675">Receptor</keyword>
<sequence>MRFYILLLFAVIATGNSAYSQSTLSGKVTDSKSQPLDGSHIHIGELHAISTPLGTYELHNIPNGQQRVVISYIGYTTLDTIIHFNGSTVRLNAILKPASTQLQEVVLSEATRVSKSAVVKQDVKLITLEKYSSATLGDALKEIPGVYSLKTGNSIVKPVINGLHSSRVPVLVNNVRLEDQQWGTEHAPNLDINSAGKVSVIKGASALQYGGDAIGGLILVEPVSVLKDTLYGRSILSLNSNGRGGSFTSSLHKGAEKGWAWNAGGTFKYFGDREAPNYVLSNTGNHEGNFSGDVKYIGDTYDLSASYSFYNATIGIASATHIGSTADLANAINSGTPYITNPFTYTIGAPKQEIQHHLGKLNFNTQLNPFSTLSLQYAFQLNHRKEFDIRRGDFKDQAALDLTLITNSLQADWKYEKDNNTLKSGISFSMQDNEASPETGIRPLIPNYTRQDVGAYAIAAHRFSNSFSAEAGLRYDFSHMDADKFYQKSRWTSLGYEEEFDNFIVADYGSQWLTNPKFTFHNISASLGIKKILSTNWELFANAGLAMRNPNPSELFSDGLHHSNGTIELGSLRTKKEESYKLSTTLVKHGNTFSFEVTPYANFISNFIFLKPTGAEYTIRGSFPVYNYVQADALLTGIDFHSDLYLGEHLKHSLNLAYVYGTNRDTDEPLIDMPPLNIANTIRYSFNDRHNSFAELRSEAVFTQNRYPNYNFYADVPQNGELVPVLVDVSTPPPGYHLLHFSTGTEFDLGKTKASVNLSVNNIFNTTYRDYLNRQRLYTDEAGRNFMLQIKLNY</sequence>
<comment type="caution">
    <text evidence="15">The sequence shown here is derived from an EMBL/GenBank/DDBJ whole genome shotgun (WGS) entry which is preliminary data.</text>
</comment>
<dbReference type="PANTHER" id="PTHR30069">
    <property type="entry name" value="TONB-DEPENDENT OUTER MEMBRANE RECEPTOR"/>
    <property type="match status" value="1"/>
</dbReference>
<dbReference type="InterPro" id="IPR012910">
    <property type="entry name" value="Plug_dom"/>
</dbReference>
<accession>A0A0A2LMW7</accession>
<keyword evidence="6 11" id="KW-0798">TonB box</keyword>
<evidence type="ECO:0000259" key="14">
    <source>
        <dbReference type="Pfam" id="PF07715"/>
    </source>
</evidence>
<evidence type="ECO:0000256" key="11">
    <source>
        <dbReference type="RuleBase" id="RU003357"/>
    </source>
</evidence>
<evidence type="ECO:0000313" key="15">
    <source>
        <dbReference type="EMBL" id="KGO81244.1"/>
    </source>
</evidence>
<protein>
    <recommendedName>
        <fullName evidence="17">TonB-dependent receptor</fullName>
    </recommendedName>
</protein>
<dbReference type="PROSITE" id="PS52016">
    <property type="entry name" value="TONB_DEPENDENT_REC_3"/>
    <property type="match status" value="1"/>
</dbReference>
<dbReference type="InterPro" id="IPR008969">
    <property type="entry name" value="CarboxyPept-like_regulatory"/>
</dbReference>
<evidence type="ECO:0000256" key="5">
    <source>
        <dbReference type="ARBA" id="ARBA00022729"/>
    </source>
</evidence>
<evidence type="ECO:0000256" key="1">
    <source>
        <dbReference type="ARBA" id="ARBA00004571"/>
    </source>
</evidence>
<dbReference type="Proteomes" id="UP000030129">
    <property type="component" value="Unassembled WGS sequence"/>
</dbReference>
<proteinExistence type="inferred from homology"/>
<dbReference type="PANTHER" id="PTHR30069:SF29">
    <property type="entry name" value="HEMOGLOBIN AND HEMOGLOBIN-HAPTOGLOBIN-BINDING PROTEIN 1-RELATED"/>
    <property type="match status" value="1"/>
</dbReference>
<feature type="signal peptide" evidence="12">
    <location>
        <begin position="1"/>
        <end position="20"/>
    </location>
</feature>
<dbReference type="Gene3D" id="2.40.170.20">
    <property type="entry name" value="TonB-dependent receptor, beta-barrel domain"/>
    <property type="match status" value="1"/>
</dbReference>
<evidence type="ECO:0000313" key="16">
    <source>
        <dbReference type="Proteomes" id="UP000030129"/>
    </source>
</evidence>
<keyword evidence="4 10" id="KW-0812">Transmembrane</keyword>
<keyword evidence="3 10" id="KW-1134">Transmembrane beta strand</keyword>
<evidence type="ECO:0000256" key="8">
    <source>
        <dbReference type="ARBA" id="ARBA00023170"/>
    </source>
</evidence>
<evidence type="ECO:0008006" key="17">
    <source>
        <dbReference type="Google" id="ProtNLM"/>
    </source>
</evidence>
<keyword evidence="7 10" id="KW-0472">Membrane</keyword>
<dbReference type="RefSeq" id="WP_035133391.1">
    <property type="nucleotide sequence ID" value="NZ_JRLV01000008.1"/>
</dbReference>
<gene>
    <name evidence="15" type="ORF">Q763_09180</name>
</gene>
<dbReference type="SUPFAM" id="SSF49464">
    <property type="entry name" value="Carboxypeptidase regulatory domain-like"/>
    <property type="match status" value="1"/>
</dbReference>
<evidence type="ECO:0000259" key="13">
    <source>
        <dbReference type="Pfam" id="PF00593"/>
    </source>
</evidence>
<dbReference type="Gene3D" id="2.170.130.10">
    <property type="entry name" value="TonB-dependent receptor, plug domain"/>
    <property type="match status" value="1"/>
</dbReference>
<dbReference type="AlphaFoldDB" id="A0A0A2LMW7"/>
<dbReference type="InterPro" id="IPR039426">
    <property type="entry name" value="TonB-dep_rcpt-like"/>
</dbReference>
<dbReference type="STRING" id="1406840.Q763_09180"/>
<evidence type="ECO:0000256" key="12">
    <source>
        <dbReference type="SAM" id="SignalP"/>
    </source>
</evidence>
<dbReference type="EMBL" id="JRLV01000008">
    <property type="protein sequence ID" value="KGO81244.1"/>
    <property type="molecule type" value="Genomic_DNA"/>
</dbReference>
<dbReference type="Pfam" id="PF07715">
    <property type="entry name" value="Plug"/>
    <property type="match status" value="1"/>
</dbReference>
<comment type="subcellular location">
    <subcellularLocation>
        <location evidence="1 10">Cell outer membrane</location>
        <topology evidence="1 10">Multi-pass membrane protein</topology>
    </subcellularLocation>
</comment>
<feature type="domain" description="TonB-dependent receptor-like beta-barrel" evidence="13">
    <location>
        <begin position="288"/>
        <end position="763"/>
    </location>
</feature>
<evidence type="ECO:0000256" key="10">
    <source>
        <dbReference type="PROSITE-ProRule" id="PRU01360"/>
    </source>
</evidence>
<evidence type="ECO:0000256" key="9">
    <source>
        <dbReference type="ARBA" id="ARBA00023237"/>
    </source>
</evidence>